<dbReference type="OrthoDB" id="5334309at2759"/>
<sequence>EYRIGLKFNEQHIPDSPFKVYISPAVGDAHLLEVAQFPDNAQVDKPTQFYIRLNGAKGSLDGRVSVIYVLESPFRISITLRIDDTHLFEVV</sequence>
<proteinExistence type="predicted"/>
<feature type="repeat" description="Filamin" evidence="1">
    <location>
        <begin position="1"/>
        <end position="22"/>
    </location>
</feature>
<name>A0A8S4QHF6_9NEOP</name>
<gene>
    <name evidence="2" type="primary">jg23848</name>
    <name evidence="2" type="ORF">PAEG_LOCUS2585</name>
</gene>
<keyword evidence="3" id="KW-1185">Reference proteome</keyword>
<protein>
    <submittedName>
        <fullName evidence="2">Jg23848 protein</fullName>
    </submittedName>
</protein>
<dbReference type="AlphaFoldDB" id="A0A8S4QHF6"/>
<dbReference type="EMBL" id="CAKXAJ010008092">
    <property type="protein sequence ID" value="CAH2210697.1"/>
    <property type="molecule type" value="Genomic_DNA"/>
</dbReference>
<dbReference type="Proteomes" id="UP000838756">
    <property type="component" value="Unassembled WGS sequence"/>
</dbReference>
<comment type="caution">
    <text evidence="2">The sequence shown here is derived from an EMBL/GenBank/DDBJ whole genome shotgun (WGS) entry which is preliminary data.</text>
</comment>
<dbReference type="InterPro" id="IPR013783">
    <property type="entry name" value="Ig-like_fold"/>
</dbReference>
<evidence type="ECO:0000313" key="2">
    <source>
        <dbReference type="EMBL" id="CAH2210697.1"/>
    </source>
</evidence>
<dbReference type="InterPro" id="IPR017868">
    <property type="entry name" value="Filamin/ABP280_repeat-like"/>
</dbReference>
<feature type="non-terminal residue" evidence="2">
    <location>
        <position position="1"/>
    </location>
</feature>
<evidence type="ECO:0000256" key="1">
    <source>
        <dbReference type="PROSITE-ProRule" id="PRU00087"/>
    </source>
</evidence>
<organism evidence="2 3">
    <name type="scientific">Pararge aegeria aegeria</name>
    <dbReference type="NCBI Taxonomy" id="348720"/>
    <lineage>
        <taxon>Eukaryota</taxon>
        <taxon>Metazoa</taxon>
        <taxon>Ecdysozoa</taxon>
        <taxon>Arthropoda</taxon>
        <taxon>Hexapoda</taxon>
        <taxon>Insecta</taxon>
        <taxon>Pterygota</taxon>
        <taxon>Neoptera</taxon>
        <taxon>Endopterygota</taxon>
        <taxon>Lepidoptera</taxon>
        <taxon>Glossata</taxon>
        <taxon>Ditrysia</taxon>
        <taxon>Papilionoidea</taxon>
        <taxon>Nymphalidae</taxon>
        <taxon>Satyrinae</taxon>
        <taxon>Satyrini</taxon>
        <taxon>Parargina</taxon>
        <taxon>Pararge</taxon>
    </lineage>
</organism>
<dbReference type="Gene3D" id="2.60.40.10">
    <property type="entry name" value="Immunoglobulins"/>
    <property type="match status" value="2"/>
</dbReference>
<dbReference type="InterPro" id="IPR014756">
    <property type="entry name" value="Ig_E-set"/>
</dbReference>
<dbReference type="PROSITE" id="PS50194">
    <property type="entry name" value="FILAMIN_REPEAT"/>
    <property type="match status" value="1"/>
</dbReference>
<evidence type="ECO:0000313" key="3">
    <source>
        <dbReference type="Proteomes" id="UP000838756"/>
    </source>
</evidence>
<reference evidence="2" key="1">
    <citation type="submission" date="2022-03" db="EMBL/GenBank/DDBJ databases">
        <authorList>
            <person name="Lindestad O."/>
        </authorList>
    </citation>
    <scope>NUCLEOTIDE SEQUENCE</scope>
</reference>
<dbReference type="SUPFAM" id="SSF81296">
    <property type="entry name" value="E set domains"/>
    <property type="match status" value="1"/>
</dbReference>
<accession>A0A8S4QHF6</accession>